<reference evidence="3" key="2">
    <citation type="journal article" date="2023" name="IMA Fungus">
        <title>Comparative genomic study of the Penicillium genus elucidates a diverse pangenome and 15 lateral gene transfer events.</title>
        <authorList>
            <person name="Petersen C."/>
            <person name="Sorensen T."/>
            <person name="Nielsen M.R."/>
            <person name="Sondergaard T.E."/>
            <person name="Sorensen J.L."/>
            <person name="Fitzpatrick D.A."/>
            <person name="Frisvad J.C."/>
            <person name="Nielsen K.L."/>
        </authorList>
    </citation>
    <scope>NUCLEOTIDE SEQUENCE</scope>
    <source>
        <strain evidence="3">IBT 19713</strain>
    </source>
</reference>
<dbReference type="PANTHER" id="PTHR36156:SF2">
    <property type="entry name" value="CUPIN TYPE-2 DOMAIN-CONTAINING PROTEIN"/>
    <property type="match status" value="1"/>
</dbReference>
<comment type="caution">
    <text evidence="3">The sequence shown here is derived from an EMBL/GenBank/DDBJ whole genome shotgun (WGS) entry which is preliminary data.</text>
</comment>
<dbReference type="Proteomes" id="UP001150941">
    <property type="component" value="Unassembled WGS sequence"/>
</dbReference>
<dbReference type="InterPro" id="IPR047142">
    <property type="entry name" value="OryJ/VirC-like"/>
</dbReference>
<protein>
    <recommendedName>
        <fullName evidence="2">Cupin type-2 domain-containing protein</fullName>
    </recommendedName>
</protein>
<dbReference type="OrthoDB" id="5840532at2759"/>
<reference evidence="3" key="1">
    <citation type="submission" date="2022-11" db="EMBL/GenBank/DDBJ databases">
        <authorList>
            <person name="Petersen C."/>
        </authorList>
    </citation>
    <scope>NUCLEOTIDE SEQUENCE</scope>
    <source>
        <strain evidence="3">IBT 19713</strain>
    </source>
</reference>
<dbReference type="PANTHER" id="PTHR36156">
    <property type="entry name" value="SLR2101 PROTEIN"/>
    <property type="match status" value="1"/>
</dbReference>
<dbReference type="CDD" id="cd02231">
    <property type="entry name" value="cupin_BLL6423-like"/>
    <property type="match status" value="1"/>
</dbReference>
<gene>
    <name evidence="3" type="ORF">N7468_000800</name>
</gene>
<proteinExistence type="predicted"/>
<feature type="domain" description="Cupin type-2" evidence="2">
    <location>
        <begin position="110"/>
        <end position="176"/>
    </location>
</feature>
<dbReference type="AlphaFoldDB" id="A0A9W9PIE2"/>
<accession>A0A9W9PIE2</accession>
<dbReference type="Gene3D" id="2.20.70.150">
    <property type="match status" value="1"/>
</dbReference>
<feature type="region of interest" description="Disordered" evidence="1">
    <location>
        <begin position="1"/>
        <end position="26"/>
    </location>
</feature>
<name>A0A9W9PIE2_9EURO</name>
<evidence type="ECO:0000259" key="2">
    <source>
        <dbReference type="Pfam" id="PF07883"/>
    </source>
</evidence>
<evidence type="ECO:0000313" key="4">
    <source>
        <dbReference type="Proteomes" id="UP001150941"/>
    </source>
</evidence>
<organism evidence="3 4">
    <name type="scientific">Penicillium chermesinum</name>
    <dbReference type="NCBI Taxonomy" id="63820"/>
    <lineage>
        <taxon>Eukaryota</taxon>
        <taxon>Fungi</taxon>
        <taxon>Dikarya</taxon>
        <taxon>Ascomycota</taxon>
        <taxon>Pezizomycotina</taxon>
        <taxon>Eurotiomycetes</taxon>
        <taxon>Eurotiomycetidae</taxon>
        <taxon>Eurotiales</taxon>
        <taxon>Aspergillaceae</taxon>
        <taxon>Penicillium</taxon>
    </lineage>
</organism>
<dbReference type="InterPro" id="IPR014710">
    <property type="entry name" value="RmlC-like_jellyroll"/>
</dbReference>
<sequence>MSSAEETSPTIGDPYTNPSEASRMPPVTRYITGHNAAGKAIVQSSSQISTNLGDHFRPGVKNDMGFNVVYATSQFPPNLNDDADIAAHERITQSGLLGLTNPNGVVLRAMDFPPGAPAALHRTQSLDYGIVLHGEVEMVMEEGEPVRLRPGDIAIQRATIHGWRNPSATEWARVIFVLQACQPVTVNGIRLEEDLGHLEPHIKPSEPIQ</sequence>
<dbReference type="EMBL" id="JAPQKS010000002">
    <property type="protein sequence ID" value="KAJ5245817.1"/>
    <property type="molecule type" value="Genomic_DNA"/>
</dbReference>
<dbReference type="RefSeq" id="XP_058333238.1">
    <property type="nucleotide sequence ID" value="XM_058470097.1"/>
</dbReference>
<keyword evidence="4" id="KW-1185">Reference proteome</keyword>
<evidence type="ECO:0000256" key="1">
    <source>
        <dbReference type="SAM" id="MobiDB-lite"/>
    </source>
</evidence>
<dbReference type="GeneID" id="83197400"/>
<feature type="compositionally biased region" description="Polar residues" evidence="1">
    <location>
        <begin position="1"/>
        <end position="20"/>
    </location>
</feature>
<dbReference type="SUPFAM" id="SSF51182">
    <property type="entry name" value="RmlC-like cupins"/>
    <property type="match status" value="1"/>
</dbReference>
<dbReference type="InterPro" id="IPR013096">
    <property type="entry name" value="Cupin_2"/>
</dbReference>
<dbReference type="Gene3D" id="2.60.120.10">
    <property type="entry name" value="Jelly Rolls"/>
    <property type="match status" value="1"/>
</dbReference>
<evidence type="ECO:0000313" key="3">
    <source>
        <dbReference type="EMBL" id="KAJ5245817.1"/>
    </source>
</evidence>
<dbReference type="Pfam" id="PF07883">
    <property type="entry name" value="Cupin_2"/>
    <property type="match status" value="1"/>
</dbReference>
<dbReference type="InterPro" id="IPR011051">
    <property type="entry name" value="RmlC_Cupin_sf"/>
</dbReference>